<name>A0A286DY28_9ACTN</name>
<evidence type="ECO:0000313" key="1">
    <source>
        <dbReference type="EMBL" id="SOD63568.1"/>
    </source>
</evidence>
<protein>
    <submittedName>
        <fullName evidence="1">Uncharacterized protein</fullName>
    </submittedName>
</protein>
<keyword evidence="2" id="KW-1185">Reference proteome</keyword>
<dbReference type="EMBL" id="OCNE01000011">
    <property type="protein sequence ID" value="SOD63568.1"/>
    <property type="molecule type" value="Genomic_DNA"/>
</dbReference>
<reference evidence="1 2" key="1">
    <citation type="submission" date="2017-09" db="EMBL/GenBank/DDBJ databases">
        <authorList>
            <person name="Ehlers B."/>
            <person name="Leendertz F.H."/>
        </authorList>
    </citation>
    <scope>NUCLEOTIDE SEQUENCE [LARGE SCALE GENOMIC DNA]</scope>
    <source>
        <strain evidence="1 2">CGMCC 4.7095</strain>
    </source>
</reference>
<dbReference type="OrthoDB" id="3458614at2"/>
<sequence>MRQLSLVVTCTDRKAVAPEASLHARSLPVGTVEERSTIWKGRVADASATHPLDRLYCGDHWTQSRRLVATAAKAGFDARLWVASAGLGLRPASEPAPAYAATFSTPHADSVATSADESAQWWKYVQEGQSRATLQELGKSGPILMILSEVYTKAMEAELRALGAVASEALLVGGVREIPGIRRVASDAGLRLALGGTLTSLNVRMAASWLRHCEDSRLTSETTSSAWHEWASAVPRPERLNRQPMTDAEVIAFIRQETEAQPGISRTRLLRILRDSGRACEQSRFGTLFKRTMGDQ</sequence>
<gene>
    <name evidence="1" type="ORF">SAMN06297387_111117</name>
</gene>
<accession>A0A286DY28</accession>
<organism evidence="1 2">
    <name type="scientific">Streptomyces zhaozhouensis</name>
    <dbReference type="NCBI Taxonomy" id="1300267"/>
    <lineage>
        <taxon>Bacteria</taxon>
        <taxon>Bacillati</taxon>
        <taxon>Actinomycetota</taxon>
        <taxon>Actinomycetes</taxon>
        <taxon>Kitasatosporales</taxon>
        <taxon>Streptomycetaceae</taxon>
        <taxon>Streptomyces</taxon>
    </lineage>
</organism>
<proteinExistence type="predicted"/>
<dbReference type="AlphaFoldDB" id="A0A286DY28"/>
<dbReference type="Proteomes" id="UP000219072">
    <property type="component" value="Unassembled WGS sequence"/>
</dbReference>
<evidence type="ECO:0000313" key="2">
    <source>
        <dbReference type="Proteomes" id="UP000219072"/>
    </source>
</evidence>